<dbReference type="Gene3D" id="3.30.720.120">
    <property type="match status" value="1"/>
</dbReference>
<dbReference type="PROSITE" id="PS51819">
    <property type="entry name" value="VOC"/>
    <property type="match status" value="1"/>
</dbReference>
<evidence type="ECO:0000313" key="3">
    <source>
        <dbReference type="Proteomes" id="UP000288012"/>
    </source>
</evidence>
<dbReference type="OrthoDB" id="9793039at2"/>
<reference evidence="2 3" key="1">
    <citation type="submission" date="2018-12" db="EMBL/GenBank/DDBJ databases">
        <title>Legionella sp,whole genome shotgun sequence.</title>
        <authorList>
            <person name="Wu H."/>
        </authorList>
    </citation>
    <scope>NUCLEOTIDE SEQUENCE [LARGE SCALE GENOMIC DNA]</scope>
    <source>
        <strain evidence="3">km714</strain>
    </source>
</reference>
<evidence type="ECO:0000259" key="1">
    <source>
        <dbReference type="PROSITE" id="PS51819"/>
    </source>
</evidence>
<dbReference type="AlphaFoldDB" id="A0A433JMA4"/>
<gene>
    <name evidence="2" type="ORF">EKM59_01110</name>
</gene>
<dbReference type="EMBL" id="RZGR01000002">
    <property type="protein sequence ID" value="RUQ91105.1"/>
    <property type="molecule type" value="Genomic_DNA"/>
</dbReference>
<keyword evidence="3" id="KW-1185">Reference proteome</keyword>
<dbReference type="SUPFAM" id="SSF54593">
    <property type="entry name" value="Glyoxalase/Bleomycin resistance protein/Dihydroxybiphenyl dioxygenase"/>
    <property type="match status" value="1"/>
</dbReference>
<sequence length="142" mass="15882">MTQKSAKPEKMSWLIPYLIVSDAGATAHFYQHNFGFEILSTAKDDAGKIFHAELRYKDIVIMCGNAGVDGDTAKPPLQGHFVSPVTLYFYHDDVDALYDFLQNNNVGVDAPPTNEFWGDRVINLKDLDGHRLCFATHVADHP</sequence>
<dbReference type="Proteomes" id="UP000288012">
    <property type="component" value="Unassembled WGS sequence"/>
</dbReference>
<dbReference type="Pfam" id="PF00903">
    <property type="entry name" value="Glyoxalase"/>
    <property type="match status" value="1"/>
</dbReference>
<comment type="caution">
    <text evidence="2">The sequence shown here is derived from an EMBL/GenBank/DDBJ whole genome shotgun (WGS) entry which is preliminary data.</text>
</comment>
<feature type="domain" description="VOC" evidence="1">
    <location>
        <begin position="10"/>
        <end position="137"/>
    </location>
</feature>
<dbReference type="PANTHER" id="PTHR34109">
    <property type="entry name" value="BNAUNNG04460D PROTEIN-RELATED"/>
    <property type="match status" value="1"/>
</dbReference>
<dbReference type="PANTHER" id="PTHR34109:SF1">
    <property type="entry name" value="VOC DOMAIN-CONTAINING PROTEIN"/>
    <property type="match status" value="1"/>
</dbReference>
<dbReference type="InterPro" id="IPR029068">
    <property type="entry name" value="Glyas_Bleomycin-R_OHBP_Dase"/>
</dbReference>
<protein>
    <recommendedName>
        <fullName evidence="1">VOC domain-containing protein</fullName>
    </recommendedName>
</protein>
<dbReference type="Gene3D" id="3.30.720.110">
    <property type="match status" value="1"/>
</dbReference>
<dbReference type="InterPro" id="IPR004360">
    <property type="entry name" value="Glyas_Fos-R_dOase_dom"/>
</dbReference>
<organism evidence="2 3">
    <name type="scientific">Legionella septentrionalis</name>
    <dbReference type="NCBI Taxonomy" id="2498109"/>
    <lineage>
        <taxon>Bacteria</taxon>
        <taxon>Pseudomonadati</taxon>
        <taxon>Pseudomonadota</taxon>
        <taxon>Gammaproteobacteria</taxon>
        <taxon>Legionellales</taxon>
        <taxon>Legionellaceae</taxon>
        <taxon>Legionella</taxon>
    </lineage>
</organism>
<dbReference type="RefSeq" id="WP_126953177.1">
    <property type="nucleotide sequence ID" value="NZ_RZGR01000002.1"/>
</dbReference>
<name>A0A433JMA4_9GAMM</name>
<evidence type="ECO:0000313" key="2">
    <source>
        <dbReference type="EMBL" id="RUQ91105.1"/>
    </source>
</evidence>
<proteinExistence type="predicted"/>
<accession>A0A433JMA4</accession>
<dbReference type="InterPro" id="IPR037523">
    <property type="entry name" value="VOC_core"/>
</dbReference>